<evidence type="ECO:0000313" key="1">
    <source>
        <dbReference type="EMBL" id="PPQ82100.1"/>
    </source>
</evidence>
<accession>A0A409WUA1</accession>
<comment type="caution">
    <text evidence="1">The sequence shown here is derived from an EMBL/GenBank/DDBJ whole genome shotgun (WGS) entry which is preliminary data.</text>
</comment>
<organism evidence="1 2">
    <name type="scientific">Psilocybe cyanescens</name>
    <dbReference type="NCBI Taxonomy" id="93625"/>
    <lineage>
        <taxon>Eukaryota</taxon>
        <taxon>Fungi</taxon>
        <taxon>Dikarya</taxon>
        <taxon>Basidiomycota</taxon>
        <taxon>Agaricomycotina</taxon>
        <taxon>Agaricomycetes</taxon>
        <taxon>Agaricomycetidae</taxon>
        <taxon>Agaricales</taxon>
        <taxon>Agaricineae</taxon>
        <taxon>Strophariaceae</taxon>
        <taxon>Psilocybe</taxon>
    </lineage>
</organism>
<name>A0A409WUA1_PSICY</name>
<dbReference type="InParanoid" id="A0A409WUA1"/>
<dbReference type="AlphaFoldDB" id="A0A409WUA1"/>
<keyword evidence="2" id="KW-1185">Reference proteome</keyword>
<proteinExistence type="predicted"/>
<reference evidence="1 2" key="1">
    <citation type="journal article" date="2018" name="Evol. Lett.">
        <title>Horizontal gene cluster transfer increased hallucinogenic mushroom diversity.</title>
        <authorList>
            <person name="Reynolds H.T."/>
            <person name="Vijayakumar V."/>
            <person name="Gluck-Thaler E."/>
            <person name="Korotkin H.B."/>
            <person name="Matheny P.B."/>
            <person name="Slot J.C."/>
        </authorList>
    </citation>
    <scope>NUCLEOTIDE SEQUENCE [LARGE SCALE GENOMIC DNA]</scope>
    <source>
        <strain evidence="1 2">2631</strain>
    </source>
</reference>
<gene>
    <name evidence="1" type="ORF">CVT25_014345</name>
</gene>
<sequence length="150" mass="16361">MQSLRYIAGEKGAQFSRIKAVLIVVGVSSGPGVGVTVSCKAVPHKREPFSPSLRNSSLAHDSFFSRCHTLRAPLVFSRRGLLLTCGVSPLEKGPSGLRLVLVGQQLGQGKVTRRPHAVFRVHTGICDDPPQTLLPYQFRNIEQQRSNLSC</sequence>
<protein>
    <submittedName>
        <fullName evidence="1">Uncharacterized protein</fullName>
    </submittedName>
</protein>
<dbReference type="EMBL" id="NHYD01003181">
    <property type="protein sequence ID" value="PPQ82100.1"/>
    <property type="molecule type" value="Genomic_DNA"/>
</dbReference>
<evidence type="ECO:0000313" key="2">
    <source>
        <dbReference type="Proteomes" id="UP000283269"/>
    </source>
</evidence>
<dbReference type="Proteomes" id="UP000283269">
    <property type="component" value="Unassembled WGS sequence"/>
</dbReference>